<proteinExistence type="predicted"/>
<organism evidence="3 4">
    <name type="scientific">Apiospora marii</name>
    <dbReference type="NCBI Taxonomy" id="335849"/>
    <lineage>
        <taxon>Eukaryota</taxon>
        <taxon>Fungi</taxon>
        <taxon>Dikarya</taxon>
        <taxon>Ascomycota</taxon>
        <taxon>Pezizomycotina</taxon>
        <taxon>Sordariomycetes</taxon>
        <taxon>Xylariomycetidae</taxon>
        <taxon>Amphisphaeriales</taxon>
        <taxon>Apiosporaceae</taxon>
        <taxon>Apiospora</taxon>
    </lineage>
</organism>
<keyword evidence="4" id="KW-1185">Reference proteome</keyword>
<protein>
    <recommendedName>
        <fullName evidence="2">Heterokaryon incompatibility domain-containing protein</fullName>
    </recommendedName>
</protein>
<evidence type="ECO:0000313" key="3">
    <source>
        <dbReference type="EMBL" id="KAK7993111.1"/>
    </source>
</evidence>
<dbReference type="InterPro" id="IPR010730">
    <property type="entry name" value="HET"/>
</dbReference>
<evidence type="ECO:0000313" key="4">
    <source>
        <dbReference type="Proteomes" id="UP001396898"/>
    </source>
</evidence>
<feature type="domain" description="Heterokaryon incompatibility" evidence="2">
    <location>
        <begin position="88"/>
        <end position="183"/>
    </location>
</feature>
<comment type="caution">
    <text evidence="3">The sequence shown here is derived from an EMBL/GenBank/DDBJ whole genome shotgun (WGS) entry which is preliminary data.</text>
</comment>
<dbReference type="PANTHER" id="PTHR33112:SF1">
    <property type="entry name" value="HETEROKARYON INCOMPATIBILITY DOMAIN-CONTAINING PROTEIN"/>
    <property type="match status" value="1"/>
</dbReference>
<name>A0ABR1R0F5_9PEZI</name>
<dbReference type="PANTHER" id="PTHR33112">
    <property type="entry name" value="DOMAIN PROTEIN, PUTATIVE-RELATED"/>
    <property type="match status" value="1"/>
</dbReference>
<dbReference type="Proteomes" id="UP001396898">
    <property type="component" value="Unassembled WGS sequence"/>
</dbReference>
<evidence type="ECO:0000256" key="1">
    <source>
        <dbReference type="SAM" id="MobiDB-lite"/>
    </source>
</evidence>
<evidence type="ECO:0000259" key="2">
    <source>
        <dbReference type="Pfam" id="PF06985"/>
    </source>
</evidence>
<dbReference type="Pfam" id="PF06985">
    <property type="entry name" value="HET"/>
    <property type="match status" value="1"/>
</dbReference>
<sequence>MVVGDLTHFSNSYIAVDARGPHDDTLQDALYPRTIAPNAIDMHQIGNMISDCSSTHDGCREDRTQMVGLKVIDCITNRVVVAPPNCRYFALSYVWGSSKKKGTTKFPKVVQDSISVTRALGSRYIWVDRYCIDQDATHNQHIFNQMHRIYSGAFVTIIAAAGSDAEYGLPGVSTPGQRRPEFPSWSWVGWAGEVQWHDGDLQPRFNWGFLSDSLEEISRESLLNLDYRGADHPRCLVIFTKLCRVTPVFKQIGKNKSNAPVLFPFEDGYIGVPCFWDERPLPKGEYYAADLGQYGPRVEGSARRHFERQMLLRKTDQQFERVGLLDQVSVGSYSPITRRGLYQRVHKYNAKSVYLGEEEVTELYGQVGDQLRWLFEGTIWSSILNTLGYTETQATELPIHRTSPSSSPHPRALRQRSAAKLPSAHPFEVSKEGRQKEILDFAFNQAMVEYVTINGFDQECWHHGGIYADVSLIPDFQLVGAEGMGSHWLLGHVE</sequence>
<reference evidence="3 4" key="1">
    <citation type="submission" date="2023-01" db="EMBL/GenBank/DDBJ databases">
        <title>Analysis of 21 Apiospora genomes using comparative genomics revels a genus with tremendous synthesis potential of carbohydrate active enzymes and secondary metabolites.</title>
        <authorList>
            <person name="Sorensen T."/>
        </authorList>
    </citation>
    <scope>NUCLEOTIDE SEQUENCE [LARGE SCALE GENOMIC DNA]</scope>
    <source>
        <strain evidence="3 4">CBS 20057</strain>
    </source>
</reference>
<dbReference type="EMBL" id="JAQQWI010000025">
    <property type="protein sequence ID" value="KAK7993111.1"/>
    <property type="molecule type" value="Genomic_DNA"/>
</dbReference>
<feature type="region of interest" description="Disordered" evidence="1">
    <location>
        <begin position="399"/>
        <end position="429"/>
    </location>
</feature>
<gene>
    <name evidence="3" type="ORF">PG991_016290</name>
</gene>
<accession>A0ABR1R0F5</accession>